<comment type="caution">
    <text evidence="1">The sequence shown here is derived from an EMBL/GenBank/DDBJ whole genome shotgun (WGS) entry which is preliminary data.</text>
</comment>
<evidence type="ECO:0000313" key="1">
    <source>
        <dbReference type="EMBL" id="TBW32606.1"/>
    </source>
</evidence>
<dbReference type="AlphaFoldDB" id="A0A4V2KSG0"/>
<organism evidence="1 2">
    <name type="scientific">Siculibacillus lacustris</name>
    <dbReference type="NCBI Taxonomy" id="1549641"/>
    <lineage>
        <taxon>Bacteria</taxon>
        <taxon>Pseudomonadati</taxon>
        <taxon>Pseudomonadota</taxon>
        <taxon>Alphaproteobacteria</taxon>
        <taxon>Hyphomicrobiales</taxon>
        <taxon>Ancalomicrobiaceae</taxon>
        <taxon>Siculibacillus</taxon>
    </lineage>
</organism>
<reference evidence="1 2" key="1">
    <citation type="submission" date="2019-02" db="EMBL/GenBank/DDBJ databases">
        <title>Siculibacillus lacustris gen. nov., sp. nov., a new rosette-forming bacterium isolated from a freshwater crater lake (Lake St. Ana, Romania).</title>
        <authorList>
            <person name="Felfoldi T."/>
            <person name="Marton Z."/>
            <person name="Szabo A."/>
            <person name="Mentes A."/>
            <person name="Boka K."/>
            <person name="Marialigeti K."/>
            <person name="Mathe I."/>
            <person name="Koncz M."/>
            <person name="Schumann P."/>
            <person name="Toth E."/>
        </authorList>
    </citation>
    <scope>NUCLEOTIDE SEQUENCE [LARGE SCALE GENOMIC DNA]</scope>
    <source>
        <strain evidence="1 2">SA-279</strain>
    </source>
</reference>
<proteinExistence type="predicted"/>
<protein>
    <submittedName>
        <fullName evidence="1">Uncharacterized protein</fullName>
    </submittedName>
</protein>
<gene>
    <name evidence="1" type="ORF">EYW49_21960</name>
</gene>
<dbReference type="RefSeq" id="WP_131311771.1">
    <property type="nucleotide sequence ID" value="NZ_SJFN01000057.1"/>
</dbReference>
<dbReference type="EMBL" id="SJFN01000057">
    <property type="protein sequence ID" value="TBW32606.1"/>
    <property type="molecule type" value="Genomic_DNA"/>
</dbReference>
<keyword evidence="2" id="KW-1185">Reference proteome</keyword>
<accession>A0A4V2KSG0</accession>
<dbReference type="Proteomes" id="UP000292781">
    <property type="component" value="Unassembled WGS sequence"/>
</dbReference>
<name>A0A4V2KSG0_9HYPH</name>
<sequence length="74" mass="8326">MTAAACADRTLAVLPDRPVIAAPEAMAPCRRKTTQPTRLLTVEEIDLGWRTDRDRLEDCADRHDVLIAAIKRRQ</sequence>
<evidence type="ECO:0000313" key="2">
    <source>
        <dbReference type="Proteomes" id="UP000292781"/>
    </source>
</evidence>